<proteinExistence type="inferred from homology"/>
<dbReference type="RefSeq" id="WP_010492913.1">
    <property type="nucleotide sequence ID" value="NZ_AZCT01000026.1"/>
</dbReference>
<protein>
    <recommendedName>
        <fullName evidence="4">Putative hemin transport system permease protein HrtB</fullName>
    </recommendedName>
</protein>
<sequence>MYLSLKEIWHEKLRYGLIIAMMLLVTYLVFILSALANGLSQQNTQAIDSWDTSRVVLAKDSDINLSQSLLTSQQTKDLNLGKSQAYVGTIGVVATSSKHDEIRSTMIGLDWDQYIGKDMKLVSGHRAKSDHQIVVDTEFKDKGYALGDKVKLSTKGKRYTIVGFTENAKMSVAPVVYGTMNAWRTLHNLPNTFTASGIVSKSNNFKVNTSDLKTYSANTFIQKLPGYSAQNSTFTFMIGFLFVISLIVIAVFLYILTMQKLPNYAVLRAQSVPSRTLVITTIAQALILVTLGLALGGALTAVTAQFMPMGVPMIFSPQLNVAIVIGILLTGFLGSIIPIRTILKVDPVTAIGG</sequence>
<evidence type="ECO:0000256" key="8">
    <source>
        <dbReference type="ARBA" id="ARBA00022989"/>
    </source>
</evidence>
<evidence type="ECO:0000256" key="6">
    <source>
        <dbReference type="ARBA" id="ARBA00022475"/>
    </source>
</evidence>
<dbReference type="eggNOG" id="COG0577">
    <property type="taxonomic scope" value="Bacteria"/>
</dbReference>
<evidence type="ECO:0000313" key="14">
    <source>
        <dbReference type="Proteomes" id="UP000051984"/>
    </source>
</evidence>
<reference evidence="13 14" key="1">
    <citation type="journal article" date="2015" name="Genome Announc.">
        <title>Expanding the biotechnology potential of lactobacilli through comparative genomics of 213 strains and associated genera.</title>
        <authorList>
            <person name="Sun Z."/>
            <person name="Harris H.M."/>
            <person name="McCann A."/>
            <person name="Guo C."/>
            <person name="Argimon S."/>
            <person name="Zhang W."/>
            <person name="Yang X."/>
            <person name="Jeffery I.B."/>
            <person name="Cooney J.C."/>
            <person name="Kagawa T.F."/>
            <person name="Liu W."/>
            <person name="Song Y."/>
            <person name="Salvetti E."/>
            <person name="Wrobel A."/>
            <person name="Rasinkangas P."/>
            <person name="Parkhill J."/>
            <person name="Rea M.C."/>
            <person name="O'Sullivan O."/>
            <person name="Ritari J."/>
            <person name="Douillard F.P."/>
            <person name="Paul Ross R."/>
            <person name="Yang R."/>
            <person name="Briner A.E."/>
            <person name="Felis G.E."/>
            <person name="de Vos W.M."/>
            <person name="Barrangou R."/>
            <person name="Klaenhammer T.R."/>
            <person name="Caufield P.W."/>
            <person name="Cui Y."/>
            <person name="Zhang H."/>
            <person name="O'Toole P.W."/>
        </authorList>
    </citation>
    <scope>NUCLEOTIDE SEQUENCE [LARGE SCALE GENOMIC DNA]</scope>
    <source>
        <strain evidence="13 14">DSM 20178</strain>
    </source>
</reference>
<accession>A0A0R1ER96</accession>
<gene>
    <name evidence="13" type="ORF">FD51_GL001938</name>
</gene>
<evidence type="ECO:0000256" key="4">
    <source>
        <dbReference type="ARBA" id="ARBA00016962"/>
    </source>
</evidence>
<dbReference type="Pfam" id="PF02687">
    <property type="entry name" value="FtsX"/>
    <property type="match status" value="1"/>
</dbReference>
<name>A0A0R1ER96_LACZE</name>
<dbReference type="Proteomes" id="UP000051984">
    <property type="component" value="Unassembled WGS sequence"/>
</dbReference>
<dbReference type="EMBL" id="AZCT01000026">
    <property type="protein sequence ID" value="KRK10004.1"/>
    <property type="molecule type" value="Genomic_DNA"/>
</dbReference>
<dbReference type="InterPro" id="IPR003838">
    <property type="entry name" value="ABC3_permease_C"/>
</dbReference>
<comment type="function">
    <text evidence="10">Part of the ABC transporter complex hrt involved in hemin import. Responsible for the translocation of the substrate across the membrane.</text>
</comment>
<evidence type="ECO:0000256" key="1">
    <source>
        <dbReference type="ARBA" id="ARBA00004651"/>
    </source>
</evidence>
<organism evidence="13 14">
    <name type="scientific">Lacticaseibacillus zeae DSM 20178 = KCTC 3804</name>
    <dbReference type="NCBI Taxonomy" id="1423816"/>
    <lineage>
        <taxon>Bacteria</taxon>
        <taxon>Bacillati</taxon>
        <taxon>Bacillota</taxon>
        <taxon>Bacilli</taxon>
        <taxon>Lactobacillales</taxon>
        <taxon>Lactobacillaceae</taxon>
        <taxon>Lacticaseibacillus</taxon>
    </lineage>
</organism>
<feature type="transmembrane region" description="Helical" evidence="11">
    <location>
        <begin position="319"/>
        <end position="339"/>
    </location>
</feature>
<evidence type="ECO:0000313" key="13">
    <source>
        <dbReference type="EMBL" id="KRK10004.1"/>
    </source>
</evidence>
<comment type="similarity">
    <text evidence="2">Belongs to the ABC-4 integral membrane protein family. HrtB subfamily.</text>
</comment>
<feature type="transmembrane region" description="Helical" evidence="11">
    <location>
        <begin position="15"/>
        <end position="36"/>
    </location>
</feature>
<feature type="transmembrane region" description="Helical" evidence="11">
    <location>
        <begin position="277"/>
        <end position="299"/>
    </location>
</feature>
<keyword evidence="5" id="KW-0813">Transport</keyword>
<comment type="caution">
    <text evidence="13">The sequence shown here is derived from an EMBL/GenBank/DDBJ whole genome shotgun (WGS) entry which is preliminary data.</text>
</comment>
<evidence type="ECO:0000256" key="11">
    <source>
        <dbReference type="SAM" id="Phobius"/>
    </source>
</evidence>
<comment type="subunit">
    <text evidence="3">The complex is composed of two ATP-binding proteins (HrtA), two transmembrane proteins (HrtB) and a solute-binding protein.</text>
</comment>
<feature type="domain" description="ABC3 transporter permease C-terminal" evidence="12">
    <location>
        <begin position="236"/>
        <end position="347"/>
    </location>
</feature>
<comment type="subcellular location">
    <subcellularLocation>
        <location evidence="1">Cell membrane</location>
        <topology evidence="1">Multi-pass membrane protein</topology>
    </subcellularLocation>
</comment>
<evidence type="ECO:0000256" key="7">
    <source>
        <dbReference type="ARBA" id="ARBA00022692"/>
    </source>
</evidence>
<dbReference type="PANTHER" id="PTHR43738">
    <property type="entry name" value="ABC TRANSPORTER, MEMBRANE PROTEIN"/>
    <property type="match status" value="1"/>
</dbReference>
<dbReference type="PATRIC" id="fig|1423816.3.peg.2013"/>
<evidence type="ECO:0000256" key="5">
    <source>
        <dbReference type="ARBA" id="ARBA00022448"/>
    </source>
</evidence>
<keyword evidence="9 11" id="KW-0472">Membrane</keyword>
<keyword evidence="8 11" id="KW-1133">Transmembrane helix</keyword>
<dbReference type="AlphaFoldDB" id="A0A0R1ER96"/>
<keyword evidence="6" id="KW-1003">Cell membrane</keyword>
<evidence type="ECO:0000259" key="12">
    <source>
        <dbReference type="Pfam" id="PF02687"/>
    </source>
</evidence>
<evidence type="ECO:0000256" key="9">
    <source>
        <dbReference type="ARBA" id="ARBA00023136"/>
    </source>
</evidence>
<evidence type="ECO:0000256" key="10">
    <source>
        <dbReference type="ARBA" id="ARBA00024973"/>
    </source>
</evidence>
<dbReference type="PANTHER" id="PTHR43738:SF1">
    <property type="entry name" value="HEMIN TRANSPORT SYSTEM PERMEASE PROTEIN HRTB-RELATED"/>
    <property type="match status" value="1"/>
</dbReference>
<dbReference type="GO" id="GO:0005886">
    <property type="term" value="C:plasma membrane"/>
    <property type="evidence" value="ECO:0007669"/>
    <property type="project" value="UniProtKB-SubCell"/>
</dbReference>
<feature type="transmembrane region" description="Helical" evidence="11">
    <location>
        <begin position="234"/>
        <end position="256"/>
    </location>
</feature>
<dbReference type="InterPro" id="IPR051125">
    <property type="entry name" value="ABC-4/HrtB_transporter"/>
</dbReference>
<evidence type="ECO:0000256" key="3">
    <source>
        <dbReference type="ARBA" id="ARBA00011131"/>
    </source>
</evidence>
<evidence type="ECO:0000256" key="2">
    <source>
        <dbReference type="ARBA" id="ARBA00008697"/>
    </source>
</evidence>
<keyword evidence="7 11" id="KW-0812">Transmembrane</keyword>